<feature type="compositionally biased region" description="Basic and acidic residues" evidence="1">
    <location>
        <begin position="299"/>
        <end position="308"/>
    </location>
</feature>
<protein>
    <submittedName>
        <fullName evidence="3">Uncharacterized protein</fullName>
    </submittedName>
</protein>
<keyword evidence="2" id="KW-0472">Membrane</keyword>
<keyword evidence="2" id="KW-0812">Transmembrane</keyword>
<comment type="caution">
    <text evidence="3">The sequence shown here is derived from an EMBL/GenBank/DDBJ whole genome shotgun (WGS) entry which is preliminary data.</text>
</comment>
<feature type="transmembrane region" description="Helical" evidence="2">
    <location>
        <begin position="246"/>
        <end position="268"/>
    </location>
</feature>
<dbReference type="RefSeq" id="WP_177268119.1">
    <property type="nucleotide sequence ID" value="NZ_JACRTA010000001.1"/>
</dbReference>
<gene>
    <name evidence="3" type="ORF">H8692_03885</name>
</gene>
<evidence type="ECO:0000313" key="3">
    <source>
        <dbReference type="EMBL" id="MBC8567906.1"/>
    </source>
</evidence>
<keyword evidence="4" id="KW-1185">Reference proteome</keyword>
<evidence type="ECO:0000256" key="2">
    <source>
        <dbReference type="SAM" id="Phobius"/>
    </source>
</evidence>
<dbReference type="EMBL" id="JACRTA010000001">
    <property type="protein sequence ID" value="MBC8567906.1"/>
    <property type="molecule type" value="Genomic_DNA"/>
</dbReference>
<dbReference type="AlphaFoldDB" id="A0A926E967"/>
<dbReference type="Proteomes" id="UP000610862">
    <property type="component" value="Unassembled WGS sequence"/>
</dbReference>
<proteinExistence type="predicted"/>
<feature type="region of interest" description="Disordered" evidence="1">
    <location>
        <begin position="288"/>
        <end position="308"/>
    </location>
</feature>
<accession>A0A926E967</accession>
<evidence type="ECO:0000313" key="4">
    <source>
        <dbReference type="Proteomes" id="UP000610862"/>
    </source>
</evidence>
<organism evidence="3 4">
    <name type="scientific">Lentihominibacter hominis</name>
    <dbReference type="NCBI Taxonomy" id="2763645"/>
    <lineage>
        <taxon>Bacteria</taxon>
        <taxon>Bacillati</taxon>
        <taxon>Bacillota</taxon>
        <taxon>Clostridia</taxon>
        <taxon>Peptostreptococcales</taxon>
        <taxon>Anaerovoracaceae</taxon>
        <taxon>Lentihominibacter</taxon>
    </lineage>
</organism>
<name>A0A926E967_9FIRM</name>
<keyword evidence="2" id="KW-1133">Transmembrane helix</keyword>
<sequence>MKKVLRHAAAVLFTMLMIFLMTICSYAEEYYYVRDSNISIEMPDGWEVTEISADESKGKPYEHIMSAKEKKAENPLQLDIYFSWGEMEDDGYVYFHGDAEQAMEYYDTYGRDAVSQIYDTMLRETDQNEGVTYGEPVFFDGEWDGFLKIPVSISADINGDGSNETQNHTVYITAQTTDNWQYIVNNILIFQNDSGEYQDPQISSMMDSVADGFFDMSYGEKITGGSTEESVYNDEDFKSYYSAEDIIAWISPFIVVAVIVVIIAAVIVRRRRSGVNIKTFANNKVKKKRNVSVGKSPKRSLEKDDRSTSVRYTSQEVSGIEKGYMESLKTLYKSGLLTKTEMNEMIEKHQHYNSRKGER</sequence>
<reference evidence="3" key="1">
    <citation type="submission" date="2020-08" db="EMBL/GenBank/DDBJ databases">
        <title>Genome public.</title>
        <authorList>
            <person name="Liu C."/>
            <person name="Sun Q."/>
        </authorList>
    </citation>
    <scope>NUCLEOTIDE SEQUENCE</scope>
    <source>
        <strain evidence="3">NSJ-24</strain>
    </source>
</reference>
<evidence type="ECO:0000256" key="1">
    <source>
        <dbReference type="SAM" id="MobiDB-lite"/>
    </source>
</evidence>